<gene>
    <name evidence="1" type="ORF">EV211_1504</name>
</gene>
<dbReference type="Proteomes" id="UP000295500">
    <property type="component" value="Unassembled WGS sequence"/>
</dbReference>
<dbReference type="EMBL" id="SNXO01000050">
    <property type="protein sequence ID" value="TDP48626.1"/>
    <property type="molecule type" value="Genomic_DNA"/>
</dbReference>
<name>A0A4V3CQT9_9FIRM</name>
<evidence type="ECO:0000313" key="2">
    <source>
        <dbReference type="Proteomes" id="UP000295500"/>
    </source>
</evidence>
<evidence type="ECO:0000313" key="1">
    <source>
        <dbReference type="EMBL" id="TDP48626.1"/>
    </source>
</evidence>
<proteinExistence type="predicted"/>
<dbReference type="OrthoDB" id="1447122at2"/>
<dbReference type="GO" id="GO:0003729">
    <property type="term" value="F:mRNA binding"/>
    <property type="evidence" value="ECO:0007669"/>
    <property type="project" value="InterPro"/>
</dbReference>
<sequence length="87" mass="9774">MSSREKQISRFLSKPSDYKYDELITVLGFLGYSERKSGGRTSGSRVHFVNSNKRVISLHKPHPGNGNYVKKYAIELVISALKESGDL</sequence>
<reference evidence="1 2" key="1">
    <citation type="submission" date="2019-03" db="EMBL/GenBank/DDBJ databases">
        <title>Genomic Encyclopedia of Type Strains, Phase IV (KMG-IV): sequencing the most valuable type-strain genomes for metagenomic binning, comparative biology and taxonomic classification.</title>
        <authorList>
            <person name="Goeker M."/>
        </authorList>
    </citation>
    <scope>NUCLEOTIDE SEQUENCE [LARGE SCALE GENOMIC DNA]</scope>
    <source>
        <strain evidence="1 2">DSM 28287</strain>
    </source>
</reference>
<comment type="caution">
    <text evidence="1">The sequence shown here is derived from an EMBL/GenBank/DDBJ whole genome shotgun (WGS) entry which is preliminary data.</text>
</comment>
<protein>
    <submittedName>
        <fullName evidence="1">HicA-like toxin of HicAB toxin-antitoxin system</fullName>
    </submittedName>
</protein>
<organism evidence="1 2">
    <name type="scientific">Aminicella lysinilytica</name>
    <dbReference type="NCBI Taxonomy" id="433323"/>
    <lineage>
        <taxon>Bacteria</taxon>
        <taxon>Bacillati</taxon>
        <taxon>Bacillota</taxon>
        <taxon>Clostridia</taxon>
        <taxon>Peptostreptococcales</taxon>
        <taxon>Anaerovoracaceae</taxon>
        <taxon>Aminicella</taxon>
    </lineage>
</organism>
<dbReference type="AlphaFoldDB" id="A0A4V3CQT9"/>
<accession>A0A4V3CQT9</accession>
<keyword evidence="2" id="KW-1185">Reference proteome</keyword>